<name>A0A9N9HC04_9GLOM</name>
<organism evidence="1 2">
    <name type="scientific">Dentiscutata erythropus</name>
    <dbReference type="NCBI Taxonomy" id="1348616"/>
    <lineage>
        <taxon>Eukaryota</taxon>
        <taxon>Fungi</taxon>
        <taxon>Fungi incertae sedis</taxon>
        <taxon>Mucoromycota</taxon>
        <taxon>Glomeromycotina</taxon>
        <taxon>Glomeromycetes</taxon>
        <taxon>Diversisporales</taxon>
        <taxon>Gigasporaceae</taxon>
        <taxon>Dentiscutata</taxon>
    </lineage>
</organism>
<gene>
    <name evidence="1" type="ORF">DERYTH_LOCUS11498</name>
</gene>
<dbReference type="EMBL" id="CAJVPY010007131">
    <property type="protein sequence ID" value="CAG8675690.1"/>
    <property type="molecule type" value="Genomic_DNA"/>
</dbReference>
<sequence length="81" mass="9340">KFFKGVTYEMIELSQGQFQLSNNPPYYLFRNDIPTNLYGTSNGCWQRFLNDFIFGGIWSILQAVADKNGLVSIWTGNYTDD</sequence>
<protein>
    <submittedName>
        <fullName evidence="1">10858_t:CDS:1</fullName>
    </submittedName>
</protein>
<evidence type="ECO:0000313" key="2">
    <source>
        <dbReference type="Proteomes" id="UP000789405"/>
    </source>
</evidence>
<dbReference type="AlphaFoldDB" id="A0A9N9HC04"/>
<accession>A0A9N9HC04</accession>
<reference evidence="1" key="1">
    <citation type="submission" date="2021-06" db="EMBL/GenBank/DDBJ databases">
        <authorList>
            <person name="Kallberg Y."/>
            <person name="Tangrot J."/>
            <person name="Rosling A."/>
        </authorList>
    </citation>
    <scope>NUCLEOTIDE SEQUENCE</scope>
    <source>
        <strain evidence="1">MA453B</strain>
    </source>
</reference>
<dbReference type="Proteomes" id="UP000789405">
    <property type="component" value="Unassembled WGS sequence"/>
</dbReference>
<comment type="caution">
    <text evidence="1">The sequence shown here is derived from an EMBL/GenBank/DDBJ whole genome shotgun (WGS) entry which is preliminary data.</text>
</comment>
<feature type="non-terminal residue" evidence="1">
    <location>
        <position position="1"/>
    </location>
</feature>
<proteinExistence type="predicted"/>
<keyword evidence="2" id="KW-1185">Reference proteome</keyword>
<evidence type="ECO:0000313" key="1">
    <source>
        <dbReference type="EMBL" id="CAG8675690.1"/>
    </source>
</evidence>